<reference evidence="4 5" key="1">
    <citation type="submission" date="2020-08" db="EMBL/GenBank/DDBJ databases">
        <title>Genomic Encyclopedia of Type Strains, Phase IV (KMG-IV): sequencing the most valuable type-strain genomes for metagenomic binning, comparative biology and taxonomic classification.</title>
        <authorList>
            <person name="Goeker M."/>
        </authorList>
    </citation>
    <scope>NUCLEOTIDE SEQUENCE [LARGE SCALE GENOMIC DNA]</scope>
    <source>
        <strain evidence="4 5">DSM 21458</strain>
    </source>
</reference>
<comment type="similarity">
    <text evidence="1">Belongs to the polysaccharide synthase family.</text>
</comment>
<keyword evidence="2" id="KW-0472">Membrane</keyword>
<gene>
    <name evidence="4" type="ORF">HNR42_001268</name>
</gene>
<keyword evidence="2" id="KW-1133">Transmembrane helix</keyword>
<dbReference type="InterPro" id="IPR051203">
    <property type="entry name" value="Polysaccharide_Synthase-Rel"/>
</dbReference>
<evidence type="ECO:0000256" key="2">
    <source>
        <dbReference type="SAM" id="Phobius"/>
    </source>
</evidence>
<evidence type="ECO:0000259" key="3">
    <source>
        <dbReference type="Pfam" id="PF02719"/>
    </source>
</evidence>
<evidence type="ECO:0000256" key="1">
    <source>
        <dbReference type="ARBA" id="ARBA00007430"/>
    </source>
</evidence>
<dbReference type="AlphaFoldDB" id="A0A841I1M1"/>
<dbReference type="Pfam" id="PF02719">
    <property type="entry name" value="Polysacc_synt_2"/>
    <property type="match status" value="1"/>
</dbReference>
<name>A0A841I1M1_9DEIO</name>
<dbReference type="Gene3D" id="3.40.50.720">
    <property type="entry name" value="NAD(P)-binding Rossmann-like Domain"/>
    <property type="match status" value="2"/>
</dbReference>
<dbReference type="RefSeq" id="WP_183985700.1">
    <property type="nucleotide sequence ID" value="NZ_JACHHG010000004.1"/>
</dbReference>
<keyword evidence="2" id="KW-0812">Transmembrane</keyword>
<evidence type="ECO:0000313" key="4">
    <source>
        <dbReference type="EMBL" id="MBB6097845.1"/>
    </source>
</evidence>
<keyword evidence="5" id="KW-1185">Reference proteome</keyword>
<feature type="transmembrane region" description="Helical" evidence="2">
    <location>
        <begin position="34"/>
        <end position="54"/>
    </location>
</feature>
<sequence length="610" mass="66889">MTTVHVKYLIDLFLWSVAALLAYSTRLDGHLQGYAVPLALYVAATLPFKAFVIYRFRLHRQRWQIVSVHDLYRLLLAVGSTTVLLQLALLLVQPGGIPRSVPLLEGLFALLTMGAARLLFRLIFERDGRRTAATTFEGPRKRVLVVGAGDAGVMIAREIGRHPEAGLDVIGFVDDDPDKQRKTFMGLPMLGTLDTLARVIEAQQVNEVLIAIPSAGGEVVRKVIAQSKGAGVAYRIIPGIYEILGGQVSVSQIREVRPEDLLRRPPAQIDTQAIAGYLRDKVVLVTGAGGSIGSELVRQVVQFAPRRVILFGRGENSIFNIEQEMARNWPDIDCVALIGDVRDETRLRAVFGQHRPNVVFHAAAHKHVPLMEGSPCEAILNNIVGTRNVVELSLEFGVERLVNISTDKAVNPTSVMGASKRVAEMLVSSGAQRTKPGQAFVSVRFGNVLGSRGSVVPTFLAQIKAGGPITVTHPEMTRYFMTIPEASRLVVQAGGLALNGSVHVLNMGQPVRIADLAQDLIQLTGAQGVEVVFTGMRPGEKLYEELLTTAENITATEHSEIFVAELEQPDPQWVRNQVQRLEDAARRWSPEDVRRLLRETVPENLLPHHA</sequence>
<dbReference type="SUPFAM" id="SSF51735">
    <property type="entry name" value="NAD(P)-binding Rossmann-fold domains"/>
    <property type="match status" value="2"/>
</dbReference>
<comment type="caution">
    <text evidence="4">The sequence shown here is derived from an EMBL/GenBank/DDBJ whole genome shotgun (WGS) entry which is preliminary data.</text>
</comment>
<dbReference type="Pfam" id="PF13727">
    <property type="entry name" value="CoA_binding_3"/>
    <property type="match status" value="1"/>
</dbReference>
<accession>A0A841I1M1</accession>
<dbReference type="InterPro" id="IPR003869">
    <property type="entry name" value="Polysac_CapD-like"/>
</dbReference>
<dbReference type="Proteomes" id="UP000569951">
    <property type="component" value="Unassembled WGS sequence"/>
</dbReference>
<dbReference type="InterPro" id="IPR036291">
    <property type="entry name" value="NAD(P)-bd_dom_sf"/>
</dbReference>
<dbReference type="PANTHER" id="PTHR43318:SF1">
    <property type="entry name" value="POLYSACCHARIDE BIOSYNTHESIS PROTEIN EPSC-RELATED"/>
    <property type="match status" value="1"/>
</dbReference>
<organism evidence="4 5">
    <name type="scientific">Deinobacterium chartae</name>
    <dbReference type="NCBI Taxonomy" id="521158"/>
    <lineage>
        <taxon>Bacteria</taxon>
        <taxon>Thermotogati</taxon>
        <taxon>Deinococcota</taxon>
        <taxon>Deinococci</taxon>
        <taxon>Deinococcales</taxon>
        <taxon>Deinococcaceae</taxon>
        <taxon>Deinobacterium</taxon>
    </lineage>
</organism>
<feature type="domain" description="Polysaccharide biosynthesis protein CapD-like" evidence="3">
    <location>
        <begin position="283"/>
        <end position="564"/>
    </location>
</feature>
<protein>
    <submittedName>
        <fullName evidence="4">FlaA1/EpsC-like NDP-sugar epimerase</fullName>
    </submittedName>
</protein>
<dbReference type="CDD" id="cd05237">
    <property type="entry name" value="UDP_invert_4-6DH_SDR_e"/>
    <property type="match status" value="1"/>
</dbReference>
<evidence type="ECO:0000313" key="5">
    <source>
        <dbReference type="Proteomes" id="UP000569951"/>
    </source>
</evidence>
<proteinExistence type="inferred from homology"/>
<dbReference type="EMBL" id="JACHHG010000004">
    <property type="protein sequence ID" value="MBB6097845.1"/>
    <property type="molecule type" value="Genomic_DNA"/>
</dbReference>
<feature type="transmembrane region" description="Helical" evidence="2">
    <location>
        <begin position="74"/>
        <end position="95"/>
    </location>
</feature>
<dbReference type="PANTHER" id="PTHR43318">
    <property type="entry name" value="UDP-N-ACETYLGLUCOSAMINE 4,6-DEHYDRATASE"/>
    <property type="match status" value="1"/>
</dbReference>